<protein>
    <submittedName>
        <fullName evidence="1">Dienelactone hydrolase-related enzyme</fullName>
    </submittedName>
</protein>
<evidence type="ECO:0000313" key="1">
    <source>
        <dbReference type="EMBL" id="AUH35661.1"/>
    </source>
</evidence>
<dbReference type="NCBIfam" id="NF047337">
    <property type="entry name" value="hydrolase_RcgR"/>
    <property type="match status" value="1"/>
</dbReference>
<dbReference type="EMBL" id="CP025409">
    <property type="protein sequence ID" value="AUH35661.1"/>
    <property type="molecule type" value="Genomic_DNA"/>
</dbReference>
<dbReference type="AlphaFoldDB" id="A0A2K9F8Y6"/>
<dbReference type="InterPro" id="IPR029058">
    <property type="entry name" value="AB_hydrolase_fold"/>
</dbReference>
<evidence type="ECO:0000313" key="2">
    <source>
        <dbReference type="Proteomes" id="UP000233742"/>
    </source>
</evidence>
<keyword evidence="1" id="KW-0378">Hydrolase</keyword>
<accession>A0A2K9F8Y6</accession>
<sequence>MYHRWLDRWDERRAVEGELGKNVGSYVLDGHLAFSNSQKLVKVSDFSDLALRAMHDKTFFDPPSLSLSKINSVDGFISFPSAFVSSIDANNIVVTKLTQGSKSKHAVVVFHQWNARKRQPRLAAYLANRGISVAEMALPYHLERSRRGATHSDFMLSANLGRTIASFRQAVWDGRNLVQCLRNRGYQEISVLGFSLGAWIAGIVAAHDDSVEKASLFLPAGSLADMVWTGRATRQIRMQLEASICLADLNAAWRPLNLEDYSVRLARNGLALQVVVAERDKVVLPCLSERLIARLRGFGAEPDVVRLNCGHYSIARLPYVLFAGTRLASFLRGS</sequence>
<dbReference type="RefSeq" id="WP_101462312.1">
    <property type="nucleotide sequence ID" value="NZ_CP025409.1"/>
</dbReference>
<dbReference type="KEGG" id="paro:CUV01_18760"/>
<dbReference type="SUPFAM" id="SSF53474">
    <property type="entry name" value="alpha/beta-Hydrolases"/>
    <property type="match status" value="1"/>
</dbReference>
<gene>
    <name evidence="1" type="ORF">CUV01_18760</name>
</gene>
<name>A0A2K9F8Y6_9RHOB</name>
<dbReference type="Proteomes" id="UP000233742">
    <property type="component" value="Plasmid pBM151"/>
</dbReference>
<organism evidence="1 2">
    <name type="scientific">Paracoccus tegillarcae</name>
    <dbReference type="NCBI Taxonomy" id="1529068"/>
    <lineage>
        <taxon>Bacteria</taxon>
        <taxon>Pseudomonadati</taxon>
        <taxon>Pseudomonadota</taxon>
        <taxon>Alphaproteobacteria</taxon>
        <taxon>Rhodobacterales</taxon>
        <taxon>Paracoccaceae</taxon>
        <taxon>Paracoccus</taxon>
    </lineage>
</organism>
<geneLocation type="plasmid" evidence="2">
    <name>pbm151</name>
</geneLocation>
<dbReference type="OrthoDB" id="105300at2"/>
<proteinExistence type="predicted"/>
<keyword evidence="2" id="KW-1185">Reference proteome</keyword>
<keyword evidence="1" id="KW-0614">Plasmid</keyword>
<dbReference type="Gene3D" id="3.40.50.1820">
    <property type="entry name" value="alpha/beta hydrolase"/>
    <property type="match status" value="1"/>
</dbReference>
<reference evidence="1 2" key="1">
    <citation type="submission" date="2017-12" db="EMBL/GenBank/DDBJ databases">
        <authorList>
            <person name="Hurst M.R.H."/>
        </authorList>
    </citation>
    <scope>NUCLEOTIDE SEQUENCE [LARGE SCALE GENOMIC DNA]</scope>
    <source>
        <strain evidence="1 2">BM15</strain>
        <plasmid evidence="2">Plasmid pbm151</plasmid>
    </source>
</reference>
<dbReference type="GO" id="GO:0016787">
    <property type="term" value="F:hydrolase activity"/>
    <property type="evidence" value="ECO:0007669"/>
    <property type="project" value="UniProtKB-KW"/>
</dbReference>
<dbReference type="InterPro" id="IPR058111">
    <property type="entry name" value="RcgR-like"/>
</dbReference>